<sequence length="70" mass="8189">MSSGIPASELSDDDLKRELTHLHEKRHDIFLDGTTEQLAHHTLRMRELEEGYLRRFTGEVRDAEDKLNDL</sequence>
<protein>
    <submittedName>
        <fullName evidence="1">DUF6158 family protein</fullName>
    </submittedName>
</protein>
<dbReference type="RefSeq" id="WP_311424546.1">
    <property type="nucleotide sequence ID" value="NZ_JAVREH010000037.1"/>
</dbReference>
<name>A0ABU2JEH7_9ACTN</name>
<dbReference type="InterPro" id="IPR046156">
    <property type="entry name" value="DUF6158"/>
</dbReference>
<dbReference type="Proteomes" id="UP001183176">
    <property type="component" value="Unassembled WGS sequence"/>
</dbReference>
<dbReference type="EMBL" id="JAVREH010000037">
    <property type="protein sequence ID" value="MDT0263399.1"/>
    <property type="molecule type" value="Genomic_DNA"/>
</dbReference>
<evidence type="ECO:0000313" key="1">
    <source>
        <dbReference type="EMBL" id="MDT0263399.1"/>
    </source>
</evidence>
<gene>
    <name evidence="1" type="ORF">RM423_18615</name>
</gene>
<comment type="caution">
    <text evidence="1">The sequence shown here is derived from an EMBL/GenBank/DDBJ whole genome shotgun (WGS) entry which is preliminary data.</text>
</comment>
<organism evidence="1 2">
    <name type="scientific">Jatrophihabitans lederbergiae</name>
    <dbReference type="NCBI Taxonomy" id="3075547"/>
    <lineage>
        <taxon>Bacteria</taxon>
        <taxon>Bacillati</taxon>
        <taxon>Actinomycetota</taxon>
        <taxon>Actinomycetes</taxon>
        <taxon>Jatrophihabitantales</taxon>
        <taxon>Jatrophihabitantaceae</taxon>
        <taxon>Jatrophihabitans</taxon>
    </lineage>
</organism>
<accession>A0ABU2JEH7</accession>
<reference evidence="2" key="1">
    <citation type="submission" date="2023-07" db="EMBL/GenBank/DDBJ databases">
        <title>30 novel species of actinomycetes from the DSMZ collection.</title>
        <authorList>
            <person name="Nouioui I."/>
        </authorList>
    </citation>
    <scope>NUCLEOTIDE SEQUENCE [LARGE SCALE GENOMIC DNA]</scope>
    <source>
        <strain evidence="2">DSM 44399</strain>
    </source>
</reference>
<dbReference type="Pfam" id="PF19655">
    <property type="entry name" value="DUF6158"/>
    <property type="match status" value="1"/>
</dbReference>
<keyword evidence="2" id="KW-1185">Reference proteome</keyword>
<proteinExistence type="predicted"/>
<evidence type="ECO:0000313" key="2">
    <source>
        <dbReference type="Proteomes" id="UP001183176"/>
    </source>
</evidence>